<dbReference type="Proteomes" id="UP000078492">
    <property type="component" value="Unassembled WGS sequence"/>
</dbReference>
<feature type="compositionally biased region" description="Low complexity" evidence="2">
    <location>
        <begin position="171"/>
        <end position="182"/>
    </location>
</feature>
<dbReference type="InterPro" id="IPR036875">
    <property type="entry name" value="Znf_CCHC_sf"/>
</dbReference>
<accession>A0A151J7G2</accession>
<dbReference type="AlphaFoldDB" id="A0A151J7G2"/>
<evidence type="ECO:0000313" key="4">
    <source>
        <dbReference type="EMBL" id="KYN19764.1"/>
    </source>
</evidence>
<dbReference type="PROSITE" id="PS50158">
    <property type="entry name" value="ZF_CCHC"/>
    <property type="match status" value="1"/>
</dbReference>
<gene>
    <name evidence="4" type="ORF">ALC57_07917</name>
</gene>
<evidence type="ECO:0000313" key="5">
    <source>
        <dbReference type="Proteomes" id="UP000078492"/>
    </source>
</evidence>
<feature type="region of interest" description="Disordered" evidence="2">
    <location>
        <begin position="143"/>
        <end position="189"/>
    </location>
</feature>
<dbReference type="InterPro" id="IPR001878">
    <property type="entry name" value="Znf_CCHC"/>
</dbReference>
<dbReference type="SUPFAM" id="SSF57756">
    <property type="entry name" value="Retrovirus zinc finger-like domains"/>
    <property type="match status" value="1"/>
</dbReference>
<keyword evidence="1" id="KW-0479">Metal-binding</keyword>
<dbReference type="EMBL" id="KQ979690">
    <property type="protein sequence ID" value="KYN19764.1"/>
    <property type="molecule type" value="Genomic_DNA"/>
</dbReference>
<dbReference type="Pfam" id="PF00098">
    <property type="entry name" value="zf-CCHC"/>
    <property type="match status" value="1"/>
</dbReference>
<keyword evidence="1" id="KW-0863">Zinc-finger</keyword>
<evidence type="ECO:0000256" key="1">
    <source>
        <dbReference type="PROSITE-ProRule" id="PRU00047"/>
    </source>
</evidence>
<keyword evidence="1" id="KW-0862">Zinc</keyword>
<evidence type="ECO:0000259" key="3">
    <source>
        <dbReference type="PROSITE" id="PS50158"/>
    </source>
</evidence>
<dbReference type="GO" id="GO:0008270">
    <property type="term" value="F:zinc ion binding"/>
    <property type="evidence" value="ECO:0007669"/>
    <property type="project" value="UniProtKB-KW"/>
</dbReference>
<name>A0A151J7G2_9HYME</name>
<sequence length="189" mass="20842">MFTIWILAKQESYLAAGDRFNLAKSTAHGIVKEITNILVDLLPNYVRWPDARMYEIISTVFKRRSHGILGVVGIIDECHIPCKAPIDNPNDFYNRKANCHSLTDRSMMCFQCGSDGHRAAECRLPPKCPVCAGRGLPSRHRTGASDCVPYNGRGQAPNRDDTRVNSEGTSAGADRGAPAPADGTDRIWR</sequence>
<dbReference type="GO" id="GO:0003676">
    <property type="term" value="F:nucleic acid binding"/>
    <property type="evidence" value="ECO:0007669"/>
    <property type="project" value="InterPro"/>
</dbReference>
<proteinExistence type="predicted"/>
<feature type="domain" description="CCHC-type" evidence="3">
    <location>
        <begin position="109"/>
        <end position="123"/>
    </location>
</feature>
<keyword evidence="5" id="KW-1185">Reference proteome</keyword>
<evidence type="ECO:0000256" key="2">
    <source>
        <dbReference type="SAM" id="MobiDB-lite"/>
    </source>
</evidence>
<protein>
    <recommendedName>
        <fullName evidence="3">CCHC-type domain-containing protein</fullName>
    </recommendedName>
</protein>
<reference evidence="4 5" key="1">
    <citation type="submission" date="2015-09" db="EMBL/GenBank/DDBJ databases">
        <title>Trachymyrmex cornetzi WGS genome.</title>
        <authorList>
            <person name="Nygaard S."/>
            <person name="Hu H."/>
            <person name="Boomsma J."/>
            <person name="Zhang G."/>
        </authorList>
    </citation>
    <scope>NUCLEOTIDE SEQUENCE [LARGE SCALE GENOMIC DNA]</scope>
    <source>
        <strain evidence="4">Tcor2-1</strain>
        <tissue evidence="4">Whole body</tissue>
    </source>
</reference>
<organism evidence="4 5">
    <name type="scientific">Trachymyrmex cornetzi</name>
    <dbReference type="NCBI Taxonomy" id="471704"/>
    <lineage>
        <taxon>Eukaryota</taxon>
        <taxon>Metazoa</taxon>
        <taxon>Ecdysozoa</taxon>
        <taxon>Arthropoda</taxon>
        <taxon>Hexapoda</taxon>
        <taxon>Insecta</taxon>
        <taxon>Pterygota</taxon>
        <taxon>Neoptera</taxon>
        <taxon>Endopterygota</taxon>
        <taxon>Hymenoptera</taxon>
        <taxon>Apocrita</taxon>
        <taxon>Aculeata</taxon>
        <taxon>Formicoidea</taxon>
        <taxon>Formicidae</taxon>
        <taxon>Myrmicinae</taxon>
        <taxon>Trachymyrmex</taxon>
    </lineage>
</organism>